<organism evidence="4 5">
    <name type="scientific">Aquicoccus porphyridii</name>
    <dbReference type="NCBI Taxonomy" id="1852029"/>
    <lineage>
        <taxon>Bacteria</taxon>
        <taxon>Pseudomonadati</taxon>
        <taxon>Pseudomonadota</taxon>
        <taxon>Alphaproteobacteria</taxon>
        <taxon>Rhodobacterales</taxon>
        <taxon>Paracoccaceae</taxon>
        <taxon>Aquicoccus</taxon>
    </lineage>
</organism>
<accession>A0A5A9ZVV8</accession>
<dbReference type="RefSeq" id="WP_111362197.1">
    <property type="nucleotide sequence ID" value="NZ_VINQ01000001.1"/>
</dbReference>
<feature type="chain" id="PRO_5023058959" evidence="2">
    <location>
        <begin position="20"/>
        <end position="149"/>
    </location>
</feature>
<protein>
    <submittedName>
        <fullName evidence="4">DUF4174 domain-containing protein</fullName>
    </submittedName>
</protein>
<dbReference type="EMBL" id="VINQ01000001">
    <property type="protein sequence ID" value="KAA0920775.1"/>
    <property type="molecule type" value="Genomic_DNA"/>
</dbReference>
<evidence type="ECO:0000313" key="4">
    <source>
        <dbReference type="EMBL" id="KAA0920775.1"/>
    </source>
</evidence>
<proteinExistence type="predicted"/>
<dbReference type="Proteomes" id="UP000325291">
    <property type="component" value="Unassembled WGS sequence"/>
</dbReference>
<evidence type="ECO:0000259" key="3">
    <source>
        <dbReference type="Pfam" id="PF13778"/>
    </source>
</evidence>
<evidence type="ECO:0000313" key="5">
    <source>
        <dbReference type="Proteomes" id="UP000325291"/>
    </source>
</evidence>
<comment type="caution">
    <text evidence="4">The sequence shown here is derived from an EMBL/GenBank/DDBJ whole genome shotgun (WGS) entry which is preliminary data.</text>
</comment>
<evidence type="ECO:0000256" key="2">
    <source>
        <dbReference type="SAM" id="SignalP"/>
    </source>
</evidence>
<dbReference type="AlphaFoldDB" id="A0A5A9ZVV8"/>
<gene>
    <name evidence="4" type="ORF">FLO80_00950</name>
</gene>
<name>A0A5A9ZVV8_9RHOB</name>
<reference evidence="4 5" key="1">
    <citation type="submission" date="2019-07" db="EMBL/GenBank/DDBJ databases">
        <title>Aquicoccus porphyridii gen. nov., sp. nov., isolated from a small marine red alga, Porphyridium marinum.</title>
        <authorList>
            <person name="Liu L."/>
        </authorList>
    </citation>
    <scope>NUCLEOTIDE SEQUENCE [LARGE SCALE GENOMIC DNA]</scope>
    <source>
        <strain evidence="4 5">L1 8-17</strain>
    </source>
</reference>
<feature type="domain" description="DUF4174" evidence="3">
    <location>
        <begin position="39"/>
        <end position="140"/>
    </location>
</feature>
<keyword evidence="5" id="KW-1185">Reference proteome</keyword>
<dbReference type="Pfam" id="PF13778">
    <property type="entry name" value="DUF4174"/>
    <property type="match status" value="1"/>
</dbReference>
<feature type="signal peptide" evidence="2">
    <location>
        <begin position="1"/>
        <end position="19"/>
    </location>
</feature>
<keyword evidence="1 2" id="KW-0732">Signal</keyword>
<sequence length="149" mass="17276">MKPVLALVMTVFLASASAAQERLPETISPNVPKGEELDFEQFLWKNRLVIVFADSPNDPQFVEQMRILADRPEALEERDVIVLTDTDPAGRSAMRLKFRPRGFMLLLLSKDGTIYLRKPLPWDVRELTRSIDKMPLRQQEVRRRIEQES</sequence>
<evidence type="ECO:0000256" key="1">
    <source>
        <dbReference type="ARBA" id="ARBA00022729"/>
    </source>
</evidence>
<dbReference type="InterPro" id="IPR025232">
    <property type="entry name" value="DUF4174"/>
</dbReference>